<sequence length="35" mass="3821">VQITRRTSLSSKSRRCCVELDSGEGLAFGYPSLFG</sequence>
<accession>A0A392VSV1</accession>
<protein>
    <submittedName>
        <fullName evidence="1">Uncharacterized protein</fullName>
    </submittedName>
</protein>
<feature type="non-terminal residue" evidence="1">
    <location>
        <position position="1"/>
    </location>
</feature>
<name>A0A392VSV1_9FABA</name>
<evidence type="ECO:0000313" key="1">
    <source>
        <dbReference type="EMBL" id="MCI91356.1"/>
    </source>
</evidence>
<evidence type="ECO:0000313" key="2">
    <source>
        <dbReference type="Proteomes" id="UP000265520"/>
    </source>
</evidence>
<dbReference type="EMBL" id="LXQA011269752">
    <property type="protein sequence ID" value="MCI91356.1"/>
    <property type="molecule type" value="Genomic_DNA"/>
</dbReference>
<reference evidence="1 2" key="1">
    <citation type="journal article" date="2018" name="Front. Plant Sci.">
        <title>Red Clover (Trifolium pratense) and Zigzag Clover (T. medium) - A Picture of Genomic Similarities and Differences.</title>
        <authorList>
            <person name="Dluhosova J."/>
            <person name="Istvanek J."/>
            <person name="Nedelnik J."/>
            <person name="Repkova J."/>
        </authorList>
    </citation>
    <scope>NUCLEOTIDE SEQUENCE [LARGE SCALE GENOMIC DNA]</scope>
    <source>
        <strain evidence="2">cv. 10/8</strain>
        <tissue evidence="1">Leaf</tissue>
    </source>
</reference>
<proteinExistence type="predicted"/>
<keyword evidence="2" id="KW-1185">Reference proteome</keyword>
<dbReference type="Proteomes" id="UP000265520">
    <property type="component" value="Unassembled WGS sequence"/>
</dbReference>
<dbReference type="AlphaFoldDB" id="A0A392VSV1"/>
<organism evidence="1 2">
    <name type="scientific">Trifolium medium</name>
    <dbReference type="NCBI Taxonomy" id="97028"/>
    <lineage>
        <taxon>Eukaryota</taxon>
        <taxon>Viridiplantae</taxon>
        <taxon>Streptophyta</taxon>
        <taxon>Embryophyta</taxon>
        <taxon>Tracheophyta</taxon>
        <taxon>Spermatophyta</taxon>
        <taxon>Magnoliopsida</taxon>
        <taxon>eudicotyledons</taxon>
        <taxon>Gunneridae</taxon>
        <taxon>Pentapetalae</taxon>
        <taxon>rosids</taxon>
        <taxon>fabids</taxon>
        <taxon>Fabales</taxon>
        <taxon>Fabaceae</taxon>
        <taxon>Papilionoideae</taxon>
        <taxon>50 kb inversion clade</taxon>
        <taxon>NPAAA clade</taxon>
        <taxon>Hologalegina</taxon>
        <taxon>IRL clade</taxon>
        <taxon>Trifolieae</taxon>
        <taxon>Trifolium</taxon>
    </lineage>
</organism>
<comment type="caution">
    <text evidence="1">The sequence shown here is derived from an EMBL/GenBank/DDBJ whole genome shotgun (WGS) entry which is preliminary data.</text>
</comment>